<feature type="compositionally biased region" description="Low complexity" evidence="6">
    <location>
        <begin position="159"/>
        <end position="171"/>
    </location>
</feature>
<gene>
    <name evidence="8" type="ORF">PSU4_38000</name>
</gene>
<evidence type="ECO:0000313" key="8">
    <source>
        <dbReference type="EMBL" id="GEL24846.1"/>
    </source>
</evidence>
<evidence type="ECO:0000256" key="4">
    <source>
        <dbReference type="ARBA" id="ARBA00023125"/>
    </source>
</evidence>
<comment type="subcellular location">
    <subcellularLocation>
        <location evidence="1">Cytoplasm</location>
    </subcellularLocation>
</comment>
<evidence type="ECO:0000256" key="2">
    <source>
        <dbReference type="ARBA" id="ARBA00022490"/>
    </source>
</evidence>
<keyword evidence="5" id="KW-0804">Transcription</keyword>
<dbReference type="AlphaFoldDB" id="A0A511DJ56"/>
<dbReference type="EMBL" id="BJVJ01000041">
    <property type="protein sequence ID" value="GEL24846.1"/>
    <property type="molecule type" value="Genomic_DNA"/>
</dbReference>
<evidence type="ECO:0000256" key="3">
    <source>
        <dbReference type="ARBA" id="ARBA00023015"/>
    </source>
</evidence>
<dbReference type="InterPro" id="IPR036390">
    <property type="entry name" value="WH_DNA-bd_sf"/>
</dbReference>
<proteinExistence type="predicted"/>
<dbReference type="GO" id="GO:0006950">
    <property type="term" value="P:response to stress"/>
    <property type="evidence" value="ECO:0007669"/>
    <property type="project" value="TreeGrafter"/>
</dbReference>
<evidence type="ECO:0000256" key="5">
    <source>
        <dbReference type="ARBA" id="ARBA00023163"/>
    </source>
</evidence>
<dbReference type="InterPro" id="IPR039422">
    <property type="entry name" value="MarR/SlyA-like"/>
</dbReference>
<protein>
    <submittedName>
        <fullName evidence="8">Putative transcriptional regulator, MarR family protein</fullName>
    </submittedName>
</protein>
<feature type="domain" description="HTH marR-type" evidence="7">
    <location>
        <begin position="9"/>
        <end position="148"/>
    </location>
</feature>
<reference evidence="8 9" key="1">
    <citation type="submission" date="2019-07" db="EMBL/GenBank/DDBJ databases">
        <title>Whole genome shotgun sequence of Pseudonocardia sulfidoxydans NBRC 16205.</title>
        <authorList>
            <person name="Hosoyama A."/>
            <person name="Uohara A."/>
            <person name="Ohji S."/>
            <person name="Ichikawa N."/>
        </authorList>
    </citation>
    <scope>NUCLEOTIDE SEQUENCE [LARGE SCALE GENOMIC DNA]</scope>
    <source>
        <strain evidence="8 9">NBRC 16205</strain>
    </source>
</reference>
<dbReference type="PROSITE" id="PS50995">
    <property type="entry name" value="HTH_MARR_2"/>
    <property type="match status" value="1"/>
</dbReference>
<accession>A0A511DJ56</accession>
<name>A0A511DJ56_9PSEU</name>
<dbReference type="PANTHER" id="PTHR33164:SF5">
    <property type="entry name" value="ORGANIC HYDROPEROXIDE RESISTANCE TRANSCRIPTIONAL REGULATOR"/>
    <property type="match status" value="1"/>
</dbReference>
<feature type="region of interest" description="Disordered" evidence="6">
    <location>
        <begin position="153"/>
        <end position="180"/>
    </location>
</feature>
<keyword evidence="3" id="KW-0805">Transcription regulation</keyword>
<dbReference type="SMART" id="SM00347">
    <property type="entry name" value="HTH_MARR"/>
    <property type="match status" value="1"/>
</dbReference>
<dbReference type="InterPro" id="IPR036388">
    <property type="entry name" value="WH-like_DNA-bd_sf"/>
</dbReference>
<dbReference type="GO" id="GO:0005737">
    <property type="term" value="C:cytoplasm"/>
    <property type="evidence" value="ECO:0007669"/>
    <property type="project" value="UniProtKB-SubCell"/>
</dbReference>
<sequence>MTESGLLLDDQLCFALYSASRAITGCYRAALSATGLTYSQYIVMLVLWEHDRTAAGDQAPGLSLRDLGERLSLDNGTLSPLVKRLAQLGLVTRQRSLADERVLLVACTPAGRDLYQDAVAAQASVVEATGMTADSADELRAALDALTARLRDHTPPGPAVADPAVADPAVAEHTAADRTG</sequence>
<keyword evidence="9" id="KW-1185">Reference proteome</keyword>
<evidence type="ECO:0000313" key="9">
    <source>
        <dbReference type="Proteomes" id="UP000321685"/>
    </source>
</evidence>
<dbReference type="GO" id="GO:0003700">
    <property type="term" value="F:DNA-binding transcription factor activity"/>
    <property type="evidence" value="ECO:0007669"/>
    <property type="project" value="InterPro"/>
</dbReference>
<dbReference type="InterPro" id="IPR000835">
    <property type="entry name" value="HTH_MarR-typ"/>
</dbReference>
<evidence type="ECO:0000259" key="7">
    <source>
        <dbReference type="PROSITE" id="PS50995"/>
    </source>
</evidence>
<dbReference type="GO" id="GO:0003677">
    <property type="term" value="F:DNA binding"/>
    <property type="evidence" value="ECO:0007669"/>
    <property type="project" value="UniProtKB-KW"/>
</dbReference>
<dbReference type="Proteomes" id="UP000321685">
    <property type="component" value="Unassembled WGS sequence"/>
</dbReference>
<dbReference type="Pfam" id="PF22381">
    <property type="entry name" value="Staph_reg_Sar_Rot"/>
    <property type="match status" value="1"/>
</dbReference>
<evidence type="ECO:0000256" key="6">
    <source>
        <dbReference type="SAM" id="MobiDB-lite"/>
    </source>
</evidence>
<evidence type="ECO:0000256" key="1">
    <source>
        <dbReference type="ARBA" id="ARBA00004496"/>
    </source>
</evidence>
<dbReference type="PANTHER" id="PTHR33164">
    <property type="entry name" value="TRANSCRIPTIONAL REGULATOR, MARR FAMILY"/>
    <property type="match status" value="1"/>
</dbReference>
<dbReference type="RefSeq" id="WP_147110141.1">
    <property type="nucleotide sequence ID" value="NZ_BJVJ01000041.1"/>
</dbReference>
<dbReference type="SUPFAM" id="SSF46785">
    <property type="entry name" value="Winged helix' DNA-binding domain"/>
    <property type="match status" value="1"/>
</dbReference>
<comment type="caution">
    <text evidence="8">The sequence shown here is derived from an EMBL/GenBank/DDBJ whole genome shotgun (WGS) entry which is preliminary data.</text>
</comment>
<dbReference type="InterPro" id="IPR055166">
    <property type="entry name" value="Transc_reg_Sar_Rot_HTH"/>
</dbReference>
<dbReference type="Gene3D" id="1.10.10.10">
    <property type="entry name" value="Winged helix-like DNA-binding domain superfamily/Winged helix DNA-binding domain"/>
    <property type="match status" value="1"/>
</dbReference>
<dbReference type="OrthoDB" id="9806864at2"/>
<organism evidence="8 9">
    <name type="scientific">Pseudonocardia sulfidoxydans NBRC 16205</name>
    <dbReference type="NCBI Taxonomy" id="1223511"/>
    <lineage>
        <taxon>Bacteria</taxon>
        <taxon>Bacillati</taxon>
        <taxon>Actinomycetota</taxon>
        <taxon>Actinomycetes</taxon>
        <taxon>Pseudonocardiales</taxon>
        <taxon>Pseudonocardiaceae</taxon>
        <taxon>Pseudonocardia</taxon>
    </lineage>
</organism>
<keyword evidence="4" id="KW-0238">DNA-binding</keyword>
<keyword evidence="2" id="KW-0963">Cytoplasm</keyword>